<dbReference type="EMBL" id="BJCQ01000018">
    <property type="protein sequence ID" value="GCL67404.1"/>
    <property type="molecule type" value="Genomic_DNA"/>
</dbReference>
<dbReference type="Pfam" id="PF05658">
    <property type="entry name" value="YadA_head"/>
    <property type="match status" value="13"/>
</dbReference>
<feature type="domain" description="ESPR" evidence="14">
    <location>
        <begin position="1"/>
        <end position="41"/>
    </location>
</feature>
<evidence type="ECO:0000313" key="15">
    <source>
        <dbReference type="EMBL" id="GCL67404.1"/>
    </source>
</evidence>
<dbReference type="GO" id="GO:0009279">
    <property type="term" value="C:cell outer membrane"/>
    <property type="evidence" value="ECO:0007669"/>
    <property type="project" value="UniProtKB-SubCell"/>
</dbReference>
<dbReference type="InterPro" id="IPR045584">
    <property type="entry name" value="Pilin-like"/>
</dbReference>
<keyword evidence="5" id="KW-0812">Transmembrane</keyword>
<evidence type="ECO:0000256" key="1">
    <source>
        <dbReference type="ARBA" id="ARBA00004241"/>
    </source>
</evidence>
<feature type="compositionally biased region" description="Low complexity" evidence="11">
    <location>
        <begin position="5624"/>
        <end position="5638"/>
    </location>
</feature>
<evidence type="ECO:0000256" key="8">
    <source>
        <dbReference type="ARBA" id="ARBA00023136"/>
    </source>
</evidence>
<feature type="region of interest" description="Disordered" evidence="11">
    <location>
        <begin position="4121"/>
        <end position="4146"/>
    </location>
</feature>
<organism evidence="15 16">
    <name type="scientific">Veillonella tobetsuensis</name>
    <dbReference type="NCBI Taxonomy" id="1110546"/>
    <lineage>
        <taxon>Bacteria</taxon>
        <taxon>Bacillati</taxon>
        <taxon>Bacillota</taxon>
        <taxon>Negativicutes</taxon>
        <taxon>Veillonellales</taxon>
        <taxon>Veillonellaceae</taxon>
        <taxon>Veillonella</taxon>
    </lineage>
</organism>
<keyword evidence="9" id="KW-0998">Cell outer membrane</keyword>
<feature type="domain" description="Trimeric autotransporter adhesin YadA-like head" evidence="13">
    <location>
        <begin position="447"/>
        <end position="467"/>
    </location>
</feature>
<feature type="coiled-coil region" evidence="10">
    <location>
        <begin position="5805"/>
        <end position="5839"/>
    </location>
</feature>
<keyword evidence="7" id="KW-0653">Protein transport</keyword>
<feature type="domain" description="Trimeric autotransporter adhesin YadA-like head" evidence="13">
    <location>
        <begin position="397"/>
        <end position="411"/>
    </location>
</feature>
<keyword evidence="4" id="KW-1134">Transmembrane beta strand</keyword>
<feature type="domain" description="Trimeric autotransporter adhesin YadA-like head" evidence="13">
    <location>
        <begin position="533"/>
        <end position="559"/>
    </location>
</feature>
<comment type="caution">
    <text evidence="15">The sequence shown here is derived from an EMBL/GenBank/DDBJ whole genome shotgun (WGS) entry which is preliminary data.</text>
</comment>
<dbReference type="GO" id="GO:0009986">
    <property type="term" value="C:cell surface"/>
    <property type="evidence" value="ECO:0007669"/>
    <property type="project" value="UniProtKB-SubCell"/>
</dbReference>
<dbReference type="SUPFAM" id="SSF54523">
    <property type="entry name" value="Pili subunits"/>
    <property type="match status" value="1"/>
</dbReference>
<proteinExistence type="predicted"/>
<feature type="region of interest" description="Disordered" evidence="11">
    <location>
        <begin position="3881"/>
        <end position="3911"/>
    </location>
</feature>
<feature type="domain" description="Trimeric autotransporter adhesin YadA-like head" evidence="13">
    <location>
        <begin position="473"/>
        <end position="494"/>
    </location>
</feature>
<evidence type="ECO:0000259" key="13">
    <source>
        <dbReference type="Pfam" id="PF05658"/>
    </source>
</evidence>
<dbReference type="InterPro" id="IPR024973">
    <property type="entry name" value="ESPR"/>
</dbReference>
<evidence type="ECO:0000256" key="6">
    <source>
        <dbReference type="ARBA" id="ARBA00022729"/>
    </source>
</evidence>
<gene>
    <name evidence="15" type="primary">siiEA</name>
    <name evidence="15" type="ORF">PAGU1578_10250</name>
</gene>
<dbReference type="Pfam" id="PF03895">
    <property type="entry name" value="YadA_anchor"/>
    <property type="match status" value="1"/>
</dbReference>
<feature type="domain" description="Trimeric autotransporter adhesin YadA-like head" evidence="13">
    <location>
        <begin position="285"/>
        <end position="311"/>
    </location>
</feature>
<sequence length="5848" mass="584308">MNKIFKVIWSKSKQCYVVVSEIAKNKTGKKKIVVAGIFAALAMVGTMQHAQAVDGPGRREGWPSGGAENGYAKYIGTAFDPKKGLVVGPNMGNNDTTRANGNVATVAIGAHSNATGSSSVAIGGAVVNGAGAIGLGWSTANGDNSVALGGTGSTIANGNNAFAASGGNANGESATAIGSSAIADGRGGVAVGWNAESKVNAVGIGFNAKAKANNTIAIGVEANNDKANAISNNYSSVSIGVATRARAVGSMAMGVSADASGKYSIALGSGNVSGDYTATANYPKATGEKAIAIGYDGQALNINATAVGSEAHATGNQSAAYGFKSQASEQDATAIGSNAIASAVRTTALGVNAQALGSNSVAIGGGAGGTNVVGFAEELKADGGDITRLNRNINIATTAEGDNAVALGYYANAANGGVAIGQTSIAATGGVALGQRVLEDTGNKYASAVVIGQDSTAKGTYSVSLGRQTITKGSTSLAMGNGASANGDYSVAMGRKVVADDTSTAIGHHAYASKGGVAIGAQDNDISADRTTASAKGALAIGKNTKASAEDAVAIGTNAQSTLKGAVALGSGSTTATTATKQTSTTVNGIAYNFAGATSDPNMQVSVGAAGKERQIKNVAAGEVSATSTDAINGSQLFAVASQIKPIQYFAVNSSVAGNKDNSGATGSDSVAIGPNAKAQAVSSIALGNNATAAGGNSIAIGNTSSATDKQSPISIGYGATANGDFSVAIGGGDNNTNYGATANGVGGTALGGKTKTTGGNFQTAVGYGATTTAKNASAFGYNATTSVEGGVALGFNSFSTTGVNKGYNPNDNRTNKYDGLKNNVLTSTTGAIAVGNGSTVTRQITGVAAGTNDTDAVNVAQLKSVNLAFKGNVGSGDVNLATNDSDKKLTIQGDRTYITTNASGNTLTISANKKDINVTNGTARADAGVADAKNVAEAINKAVSQNAYNWYLTADNDTAGSRATINKEGTVKFSGDSNITVSRNGNTITTSLNKAITVDSVKANKTITVGTNKITLDGNTGAVTGKAFNGDSFTAGNNVLSNTTLQIGSPTGGNNVSITRDGLTAKAGTKTVKFGTNGINAGDQQINNVASAGGVSTNAANYGDVKNAVSGVTLKINDGKPGSKDSTVNLSDQTLVVKGGTGIQTSVIGQTITVKLDNNTENATTKGIGIKGDSGFATKKYLKDGDAIFNVTGDGNLVKTSSTTTGVQVSVNSAKVKDLAVDAVTVSKATNIPDNPITVTPKAGTNSKEYAIGIDTTKLAAKTNLAYTANGATAKSVSLAKGLNFVNGTNTVSSVDSDGKVSFDLNQAIKDSINKSATAVGRTITLNADSGTGSSQSLSNGNVSFAVSGATGDYISTTMDGSAVKVSTKRATIDSDANTGKASVTGADGLATAKNVASAINSAVNGLSQNLNISDGTNNSSVALKSQKLTVTGTGAAKATVNGQTITIDVAEGTLTPNTTNGTVTGTTGVAKATEVAAAINNTNTVLGNKITKNTQDIATNTSNITANKNQITTNTTNIATNTANIAHTIALADDAGASTTAKSLKDGNVSFNIKGDNKFISTAASGNDVTLTVNEQAIKDAAKSASSFKVKANTHAAEDVKGGDTIAFNNGDNIEISQTGKTFTIKTAKNITVDSVTAGNTVINTSGLTNGTTAITGTGITTDKVTVGGISIDKTTGINAGGKVISNVASGTVNNNATDDSNAANIGDVKQAVANLSQNLNITDGTNNGTVDLKTQKLNVVGANGVTATVNNQTITVGLDTNTVNATTKGIGLTADTGSTGNKYLKDGDVSFVVTGDGNLVSTSATAAGVKVAVDTAKVKDLAVAAVTVSKDAQADNPITVTPTAGTNSKDYAIGIDTTKLAAKTDLTYRANSAADANAKKVSLSKGLDFVDGGSTVATVDNDGKVSFDLNTVTKNQINTNTTDIATNKGKIATNTTNIAANTTALARNISLGADTGTASSQSLSTSDVAFNVKGATGDFVSTNMNGNTVEISTKRATINSNATTGEASVTGNDGLATAKNVSDAINKAAEAAKAGAAWNITTNSSTTDKTAVKGGDTVDLVNGDNIEITQDGTDKKKITVATKKDISVDSVTANNKVTVGSGANKITLDGTDGSVTGKAFTGTTFTGTSFTAGNTVINTSGLTNGTTAITGTGVTTDKLTVGGISVDKTDGINAGGKVISNVASGGTTDSNAANIGDVKQAVANLSQNLNITDGTNNGTIDLKNQKLNVAGANGVTATVKDQTITVGLDANTINATTKGIGLTGDTGSTGNKYLKDGDVSFAVTGDGSLVSTTATAAGVKVAVDAAKVKDLAVSAVTVSKDVQADNPITVTPTAGTNSKDYAIGIDTTKLAAKTDLTYRANSVADANAKKVSLSKGLDFVNGTLTTASVDNDGVVKYDVNTAAITAGADGTITGPTTDGVATAKNVADAINAAKKASKTEITANTGEAANATTGNVTLTSTTAADGHTIYDVKLNDKVTLGSGTNAVTIDGTAGKATIGASVIDGVNNTLTTGGAKAVTLNGTTGTITGTTANIGGVTVNGTTNDITGLSNTTVTAADFATKGRAATEEQLKAATGATTLKFTGDVATNTGSVNLKDDTFGIKGDGKYISTDVNGKNVNLTVSEAEVKKSAVAAVTVSTDTTDANNPLTVTPTTSADGTTKDYKVTIDGTKIANKTNLSYKANDGTPKQVSLADGLNFKNGTLTTASIDDDGVVKYDVNTASITTGTGGTITGPTTDGVATAKNVADAINAAKKASKTEITANTGEAANATKGNVTLTSTTAADGHTIYDVKLNDKVALGTGANAVTVDGTTGSITGKTATIGSVTVNGTANTIGGLSNTTWNGTATTGRAATEDQLKAVADAASSQTWNITADKAGTTGAQTGTKKNATVGKDETVELVAGDNLTINQNERKFTYSLNKDLAGLTSVSIGTGTTETIKLDGATGKITAKNAAIGGVTIDGDNKHVTGLSNTTWNGTATTGRAATEDQLKAVAETAKTTTDAVNLKFSGDTNTSPGVVNLKDDTLGIVGDGKYVSTDANGKNLTVKVSEAEIKKSAVAAVTVSTDTTDTNNPLTVTPTTSADGTTKDYKVTIDGTKIANKTNLSYKANDGTAKQVSLADGLNFKNGTLTTASIDDAGVVKYDVNTAAITAGTDGTITGPTKDGVATAQNVADAINAAKKASKTEITANTGEAANATTGNMTLTSTTAADGHTIYDVKLNDKVTLGTGANAVTIDGTAGKATIGTSVIDGVNNTFTTGGVSPVTLNGATGTITGKTANIGGVTVNGTANTIGGLSNTTWNGTATTGRAATEDQLKAVADAAGSQTWEITADKKAGTSGAQTGTKENAKVGKDDKVSLIAGENLTVDQASKNFTYSLNKDLVKMNSVTFEATGGKTTVIKGDSIVQTDGANVNTSNATSNTITDGTNTSTITAGKGQIGSVGIDGIASKITTGGANAVVINGADGTIKTGTVTVTGGTTNDITGLSNTTVTAVDFATKGRAATEEQLKAVGEQTWQITADKDATTSGAQTGTKKDAKVGKDDKVQLIAGENMTVNQNERDFTFTLNKDLVKMNSATFLGTGTNKTVITGDSITQTAGTQTNTSTAAGNTVVDGTKSTETTATGQVIKDGAKTNTSIVDENTLVDGTKSNKTTVDSNVIDDGNGNVNTSNATSNTITDGTNTSTITAGKATIGSSIVDGVNNTFTTGGANAVKLDGAAGTIKTGTVTVTGGTTNDITGLSNTTVTATDFATKGRAATEEQLKAVGEQTWQITADKDATTSGAQTGTKKDAKVGKDDKVQLIAGENMTVNQNERDFTFTLNKDLVKMNSATFLGTGTNKTVITGDSITQTAGTQTNTSTAAANTVANGTKSTETTADGQVIKDGTKSNKSTVDSNVIDDGNGNVNTSNATSNTITDGTNTSTITAGKATIGSSVIDGVNNTFTTGGANAVKLDGAAGTIKTGTVTVTGGTTNDITGLSNTTVTAADFATKGRAATEEQLKAVGEQTWQITADKDATTSGAQTGTKKNAKVGKDDKVQLIAGENLTVNQNERDFTYSLNKDLVKMNSATFLGTGTNKTVITGDSITQTAGTQTNTSTVGGNTVADGTKSTETTADGQVIKDGAKSNKSTVDSNVIDDGNGKVNTSNATSNTITDGTNTSTITAGKATIGSSIVDGVNNTFTTGGANAVKLDGAAGTIKTGTVTVTGGTTNDITGLSNTTVTSADFATKGRAATEEQLKAVGEQTWQITADKDATTSGAQTGTKKDAKVGKNDKVQLIAGENMTVNQNERDFTFTLNKDLVKMNSATFEATGGKTTVIKGDSIVQTDGTKVNTSTAGGNTVVDGTKSTATTADGTTVTSANGNTKYAADGVRINTTGKNPVSLTDAGLDNGNNVIKNVASGHVNNDATDNTNAANIADVKKATTTVTANAGEAANATKGNVTLTSTTAADGHTIYDVKLNDKVTLGAGANAVTIDGTSGKATIGSSVIDGVNNTFTTGGANAVKLDGAAGTIKAGTVTVTGGTTNDITGLSNTTVTAADFATKGRAATEEQLKAVGEQTWQITADKDATTSGVQTGTKKDAKVGKDDKVQLIAGENLTVNQNERDFIYSLNKDLVKMNSATFLGTGTNKTVITGDSITQTAGTQMNTSTAAGNTVVDGTKSTATTADGTTITNGANSTATTAMGTTVTSANGNTKYASDGVRINTTGKNPVLLTDAGLDNGNNVIKNVASGHVNNDATDNTNAANIADVKKATTTVTANAGEAANATKGNVTLTSTTAADGHTIYDVKLNDKVILGTGANAVTIDGTAGKATIGSSIVDGVNNTFTTGGANAVKLDGVAGTIKTGTVTVTGGTTNDITGLSNTTVTAGDFATKGRAATEEQLKAVGEQTWQITADKDAATSGAQTGTKKDAKVGKDDKVQLIAGENMTVNQNERDFTFTLNKDLVKMNSATFEATGGKTTVIKGDSIVQTAGTQTNTSTAAGNTVADGTKSTETTAAGQVIKDGTKTNTSTVDENTLVDGTKSNKSTVDSNVIDDGNGNVNTSNATSNTITDGTNASTITAGKATIGTAVIDGLNNAITTGGTNSIKLDGAAGTVTGLTNKTWTPGVTKAVSGRAATEDQLQIVADKVGAGWNVNSGKVTGSTGEANGSAKTNVASGEEVQLQAGNNLIIDQNGKTLAYSLNKNLKDMESATFNATGGKTTVIKGDSIVQTDGGKTNTSNAAGNTVIDGTKTTATTAAGTTITDGANTNTSTATSNTLKNAAGDETKVDAKGATVKDAAGNTTNVASTGATVTNAAGDTTKVEATGTTVTDTAGNKATFTKDGVTITKPGKDTVSLTGNGLDNGNNKIVNVADGTAAKDAVNVSQLNAKTKAATTELTANGGQGANNTTGNIVLTKTTAADGHTIYDNKLNDKITLGAADPTKAITVDGIAGTITAGKDGNAVAIDGTNGTVKAGDGKNAVAIDGVNGSVKVADKVTLNGKDGKAGIGTVGIDGKDGIITTGGTNPIAVNGKDGVVTGLTNKAWDPNNITSGRAATEDQIKSAVANAGWNAAVGSEGSGVNSTPTATAEKINPNETVTFKAGNNMMVSQVGKTISYAVNPELTDMKSATFKDAAGNTTVTNGNGMTITPGSANPNNPNAGPVSLTKDGLHNGNNQIKGVAPGTDPTDAVNVSQLNASNTNTSQAINQVAGEVQRVGAHAAAMAALKPIQYDPLEPTQVMAGVGNYRGETAAALGLAHYTNENTMFNIGVSVGGNHNMVNAGVTHKFGYSPEKKNIPDRYKAGPISSVYVMQDEVSSLKKENAEQKYVIADQAARLNSLEAENERQRRELAETKQGLDDLRAAVDKLLASKG</sequence>
<dbReference type="GO" id="GO:0015031">
    <property type="term" value="P:protein transport"/>
    <property type="evidence" value="ECO:0007669"/>
    <property type="project" value="UniProtKB-KW"/>
</dbReference>
<evidence type="ECO:0000256" key="4">
    <source>
        <dbReference type="ARBA" id="ARBA00022452"/>
    </source>
</evidence>
<name>A0A480B123_9FIRM</name>
<feature type="domain" description="Trimeric autotransporter adhesin YadA-like head" evidence="13">
    <location>
        <begin position="169"/>
        <end position="195"/>
    </location>
</feature>
<keyword evidence="3" id="KW-0813">Transport</keyword>
<comment type="subcellular location">
    <subcellularLocation>
        <location evidence="2">Cell outer membrane</location>
    </subcellularLocation>
    <subcellularLocation>
        <location evidence="1">Cell surface</location>
    </subcellularLocation>
</comment>
<evidence type="ECO:0000256" key="7">
    <source>
        <dbReference type="ARBA" id="ARBA00022927"/>
    </source>
</evidence>
<feature type="region of interest" description="Disordered" evidence="11">
    <location>
        <begin position="5624"/>
        <end position="5650"/>
    </location>
</feature>
<feature type="domain" description="Trimeric autotransporter adhesin YadA-like head" evidence="13">
    <location>
        <begin position="773"/>
        <end position="798"/>
    </location>
</feature>
<feature type="domain" description="Trimeric autotransporter adhesin YadA-like head" evidence="13">
    <location>
        <begin position="197"/>
        <end position="221"/>
    </location>
</feature>
<evidence type="ECO:0000256" key="9">
    <source>
        <dbReference type="ARBA" id="ARBA00023237"/>
    </source>
</evidence>
<feature type="domain" description="Trimeric autotransporter adhesin YadA-like head" evidence="13">
    <location>
        <begin position="665"/>
        <end position="691"/>
    </location>
</feature>
<evidence type="ECO:0000259" key="12">
    <source>
        <dbReference type="Pfam" id="PF03895"/>
    </source>
</evidence>
<evidence type="ECO:0000259" key="14">
    <source>
        <dbReference type="Pfam" id="PF13018"/>
    </source>
</evidence>
<protein>
    <submittedName>
        <fullName evidence="15">Adhesin</fullName>
    </submittedName>
</protein>
<feature type="domain" description="Trimeric autotransporter adhesin YadA-like C-terminal membrane anchor" evidence="12">
    <location>
        <begin position="5706"/>
        <end position="5762"/>
    </location>
</feature>
<dbReference type="Pfam" id="PF13018">
    <property type="entry name" value="ESPR"/>
    <property type="match status" value="1"/>
</dbReference>
<dbReference type="Gene3D" id="2.150.10.10">
    <property type="entry name" value="Serralysin-like metalloprotease, C-terminal"/>
    <property type="match status" value="7"/>
</dbReference>
<reference evidence="15 16" key="1">
    <citation type="submission" date="2019-03" db="EMBL/GenBank/DDBJ databases">
        <title>Draft genome sequences of two Veillonella tobetsuensis clinical isolates from intraoperative bronchial fluids of elderly patients with pulmonary carcinoma.</title>
        <authorList>
            <person name="Akiyama T."/>
        </authorList>
    </citation>
    <scope>NUCLEOTIDE SEQUENCE [LARGE SCALE GENOMIC DNA]</scope>
    <source>
        <strain evidence="15 16">PAGU 1578</strain>
    </source>
</reference>
<evidence type="ECO:0000256" key="3">
    <source>
        <dbReference type="ARBA" id="ARBA00022448"/>
    </source>
</evidence>
<dbReference type="Proteomes" id="UP000300381">
    <property type="component" value="Unassembled WGS sequence"/>
</dbReference>
<dbReference type="Gene3D" id="6.20.50.100">
    <property type="match status" value="5"/>
</dbReference>
<feature type="domain" description="Trimeric autotransporter adhesin YadA-like head" evidence="13">
    <location>
        <begin position="714"/>
        <end position="733"/>
    </location>
</feature>
<keyword evidence="6" id="KW-0732">Signal</keyword>
<feature type="domain" description="Trimeric autotransporter adhesin YadA-like head" evidence="13">
    <location>
        <begin position="341"/>
        <end position="367"/>
    </location>
</feature>
<dbReference type="RefSeq" id="WP_137660821.1">
    <property type="nucleotide sequence ID" value="NZ_BJCQ01000018.1"/>
</dbReference>
<dbReference type="InterPro" id="IPR005594">
    <property type="entry name" value="YadA_C"/>
</dbReference>
<evidence type="ECO:0000256" key="11">
    <source>
        <dbReference type="SAM" id="MobiDB-lite"/>
    </source>
</evidence>
<evidence type="ECO:0000256" key="10">
    <source>
        <dbReference type="SAM" id="Coils"/>
    </source>
</evidence>
<evidence type="ECO:0000313" key="16">
    <source>
        <dbReference type="Proteomes" id="UP000300381"/>
    </source>
</evidence>
<keyword evidence="10" id="KW-0175">Coiled coil</keyword>
<evidence type="ECO:0000256" key="5">
    <source>
        <dbReference type="ARBA" id="ARBA00022692"/>
    </source>
</evidence>
<dbReference type="InterPro" id="IPR008640">
    <property type="entry name" value="Adhesin_Head_dom"/>
</dbReference>
<accession>A0A480B123</accession>
<dbReference type="InterPro" id="IPR011049">
    <property type="entry name" value="Serralysin-like_metalloprot_C"/>
</dbReference>
<dbReference type="CDD" id="cd12820">
    <property type="entry name" value="LbR_YadA-like"/>
    <property type="match status" value="4"/>
</dbReference>
<evidence type="ECO:0000256" key="2">
    <source>
        <dbReference type="ARBA" id="ARBA00004442"/>
    </source>
</evidence>
<dbReference type="SUPFAM" id="SSF101967">
    <property type="entry name" value="Adhesin YadA, collagen-binding domain"/>
    <property type="match status" value="5"/>
</dbReference>
<feature type="domain" description="Trimeric autotransporter adhesin YadA-like head" evidence="13">
    <location>
        <begin position="247"/>
        <end position="270"/>
    </location>
</feature>
<keyword evidence="8" id="KW-0472">Membrane</keyword>
<feature type="domain" description="Trimeric autotransporter adhesin YadA-like head" evidence="13">
    <location>
        <begin position="313"/>
        <end position="339"/>
    </location>
</feature>